<evidence type="ECO:0000313" key="3">
    <source>
        <dbReference type="Proteomes" id="UP000826462"/>
    </source>
</evidence>
<name>A0ABX8UF28_9BURK</name>
<dbReference type="PANTHER" id="PTHR47495">
    <property type="entry name" value="ALDEHYDE DEHYDROGENASE"/>
    <property type="match status" value="1"/>
</dbReference>
<dbReference type="SUPFAM" id="SSF56003">
    <property type="entry name" value="Molybdenum cofactor-binding domain"/>
    <property type="match status" value="2"/>
</dbReference>
<dbReference type="Pfam" id="PF02738">
    <property type="entry name" value="MoCoBD_1"/>
    <property type="match status" value="1"/>
</dbReference>
<proteinExistence type="predicted"/>
<sequence length="777" mass="82690">MVKRRTFLVGGAATLGALVVGWSALPPRQRLTPAEPLAAQPAQTAINGWVKIGADNRITVMVCRAEMGQGVHTGLAMLVAEELDADWSTVGVEAAPVDRIYNNVESVAGNLPFRPDDDSAIKGLFTWLARKGAREAGAMMTGGSTSLNDAWLPMREAGAAARAMLIEAAATQWGVPVEQCHTKTGRVYDGPVDAPADGITAAATRSATYGELAPLAARQALPRKIELKDPAAFRLIGKPLARIEAPSKLDGSARFGIDAAPDGLLYASVAMCPVSGGAVAHFDGAAAAVQSGVVSVFAVPPYHGGTGGVAVIADNAFTAMHALDAVKCEWKIDDDTRLSSMDAMRRLSEALDDSAGHTWYAHGDVDAALGIAARTVSAEYHAPYLAHAALEPINCTAQIRSDGSAIVWAATQVPDVARRYTAQMLGIAEDKVDLRQQLIGGAFGRRLEMDYIAQAVAIAEKVRGTPVQTIWTRPQDMTHDFYRPACVSRFTAGLNDAGVVTAWRNTSASQSIVTSWLARNYGVPGFAAALGRSFDKTNDEGAFDQPYEWPNVRIGHKPVALPVPVGFWRSVGHSHQAFFVESFVDELAAAARKDPVAFRAAMLAHHPRHLAVLRRVAQLAGWRTPLDADERGLAQARGIALHEAFGSVVGQVVEVSVEADKARTIHVNRVVCVIDCGLPVNPNLIAQQLEGAIVFGLSAALYESITLDGGAVKEQYYSDYPVVRMEQCPRIQTDIMTSREHPQGVGEAATPPVAPAVANAVFALTGRRLRSLPLKLA</sequence>
<organism evidence="2 3">
    <name type="scientific">Paraburkholderia edwinii</name>
    <dbReference type="NCBI Taxonomy" id="2861782"/>
    <lineage>
        <taxon>Bacteria</taxon>
        <taxon>Pseudomonadati</taxon>
        <taxon>Pseudomonadota</taxon>
        <taxon>Betaproteobacteria</taxon>
        <taxon>Burkholderiales</taxon>
        <taxon>Burkholderiaceae</taxon>
        <taxon>Paraburkholderia</taxon>
    </lineage>
</organism>
<protein>
    <submittedName>
        <fullName evidence="2">Molybdopterin-dependent oxidoreductase</fullName>
    </submittedName>
</protein>
<accession>A0ABX8UF28</accession>
<dbReference type="Proteomes" id="UP000826462">
    <property type="component" value="Chromosome 1"/>
</dbReference>
<dbReference type="PROSITE" id="PS51318">
    <property type="entry name" value="TAT"/>
    <property type="match status" value="1"/>
</dbReference>
<keyword evidence="3" id="KW-1185">Reference proteome</keyword>
<dbReference type="RefSeq" id="WP_219796227.1">
    <property type="nucleotide sequence ID" value="NZ_CP080095.1"/>
</dbReference>
<dbReference type="InterPro" id="IPR006311">
    <property type="entry name" value="TAT_signal"/>
</dbReference>
<dbReference type="Pfam" id="PF20256">
    <property type="entry name" value="MoCoBD_2"/>
    <property type="match status" value="2"/>
</dbReference>
<evidence type="ECO:0000259" key="1">
    <source>
        <dbReference type="SMART" id="SM01008"/>
    </source>
</evidence>
<dbReference type="InterPro" id="IPR052516">
    <property type="entry name" value="N-heterocyclic_Hydroxylase"/>
</dbReference>
<dbReference type="InterPro" id="IPR046867">
    <property type="entry name" value="AldOxase/xan_DH_MoCoBD2"/>
</dbReference>
<dbReference type="InterPro" id="IPR008274">
    <property type="entry name" value="AldOxase/xan_DH_MoCoBD1"/>
</dbReference>
<feature type="domain" description="Aldehyde oxidase/xanthine dehydrogenase a/b hammerhead" evidence="1">
    <location>
        <begin position="250"/>
        <end position="334"/>
    </location>
</feature>
<gene>
    <name evidence="2" type="ORF">KZJ38_12650</name>
</gene>
<dbReference type="PIRSF" id="PIRSF036389">
    <property type="entry name" value="IOR_B"/>
    <property type="match status" value="1"/>
</dbReference>
<dbReference type="Gene3D" id="3.30.365.10">
    <property type="entry name" value="Aldehyde oxidase/xanthine dehydrogenase, molybdopterin binding domain"/>
    <property type="match status" value="4"/>
</dbReference>
<dbReference type="InterPro" id="IPR037165">
    <property type="entry name" value="AldOxase/xan_DH_Mopterin-bd_sf"/>
</dbReference>
<dbReference type="EMBL" id="CP080095">
    <property type="protein sequence ID" value="QYD67233.1"/>
    <property type="molecule type" value="Genomic_DNA"/>
</dbReference>
<reference evidence="2 3" key="1">
    <citation type="submission" date="2021-07" db="EMBL/GenBank/DDBJ databases">
        <title>Paraburkholderia edwinii protects Aspergillus sp. from phenazines by acting as a toxin sponge.</title>
        <authorList>
            <person name="Dahlstrom K.M."/>
            <person name="Newman D.K."/>
        </authorList>
    </citation>
    <scope>NUCLEOTIDE SEQUENCE [LARGE SCALE GENOMIC DNA]</scope>
    <source>
        <strain evidence="2 3">Pe01</strain>
    </source>
</reference>
<dbReference type="Gene3D" id="3.90.1170.50">
    <property type="entry name" value="Aldehyde oxidase/xanthine dehydrogenase, a/b hammerhead"/>
    <property type="match status" value="1"/>
</dbReference>
<dbReference type="InterPro" id="IPR012368">
    <property type="entry name" value="OxRdtase_Mopterin-bd_su_IorB"/>
</dbReference>
<dbReference type="SMART" id="SM01008">
    <property type="entry name" value="Ald_Xan_dh_C"/>
    <property type="match status" value="1"/>
</dbReference>
<dbReference type="PANTHER" id="PTHR47495:SF2">
    <property type="entry name" value="ALDEHYDE DEHYDROGENASE"/>
    <property type="match status" value="1"/>
</dbReference>
<dbReference type="InterPro" id="IPR000674">
    <property type="entry name" value="Ald_Oxase/Xan_DH_a/b"/>
</dbReference>
<evidence type="ECO:0000313" key="2">
    <source>
        <dbReference type="EMBL" id="QYD67233.1"/>
    </source>
</evidence>